<dbReference type="GO" id="GO:0005634">
    <property type="term" value="C:nucleus"/>
    <property type="evidence" value="ECO:0007669"/>
    <property type="project" value="TreeGrafter"/>
</dbReference>
<dbReference type="AlphaFoldDB" id="A0A6G0U427"/>
<proteinExistence type="predicted"/>
<dbReference type="GO" id="GO:0003677">
    <property type="term" value="F:DNA binding"/>
    <property type="evidence" value="ECO:0007669"/>
    <property type="project" value="TreeGrafter"/>
</dbReference>
<dbReference type="OrthoDB" id="6618307at2759"/>
<dbReference type="Pfam" id="PF03184">
    <property type="entry name" value="DDE_1"/>
    <property type="match status" value="1"/>
</dbReference>
<dbReference type="InterPro" id="IPR004875">
    <property type="entry name" value="DDE_SF_endonuclease_dom"/>
</dbReference>
<dbReference type="PANTHER" id="PTHR19303">
    <property type="entry name" value="TRANSPOSON"/>
    <property type="match status" value="1"/>
</dbReference>
<protein>
    <recommendedName>
        <fullName evidence="1">DDE-1 domain-containing protein</fullName>
    </recommendedName>
</protein>
<reference evidence="2 3" key="1">
    <citation type="submission" date="2019-08" db="EMBL/GenBank/DDBJ databases">
        <title>The genome of the soybean aphid Biotype 1, its phylome, world population structure and adaptation to the North American continent.</title>
        <authorList>
            <person name="Giordano R."/>
            <person name="Donthu R.K."/>
            <person name="Hernandez A.G."/>
            <person name="Wright C.L."/>
            <person name="Zimin A.V."/>
        </authorList>
    </citation>
    <scope>NUCLEOTIDE SEQUENCE [LARGE SCALE GENOMIC DNA]</scope>
    <source>
        <tissue evidence="2">Whole aphids</tissue>
    </source>
</reference>
<gene>
    <name evidence="2" type="ORF">AGLY_002089</name>
</gene>
<keyword evidence="3" id="KW-1185">Reference proteome</keyword>
<evidence type="ECO:0000313" key="2">
    <source>
        <dbReference type="EMBL" id="KAE9543693.1"/>
    </source>
</evidence>
<evidence type="ECO:0000313" key="3">
    <source>
        <dbReference type="Proteomes" id="UP000475862"/>
    </source>
</evidence>
<dbReference type="PANTHER" id="PTHR19303:SF73">
    <property type="entry name" value="PROTEIN PDC2"/>
    <property type="match status" value="1"/>
</dbReference>
<dbReference type="EMBL" id="VYZN01000007">
    <property type="protein sequence ID" value="KAE9543693.1"/>
    <property type="molecule type" value="Genomic_DNA"/>
</dbReference>
<dbReference type="InterPro" id="IPR050863">
    <property type="entry name" value="CenT-Element_Derived"/>
</dbReference>
<name>A0A6G0U427_APHGL</name>
<dbReference type="Proteomes" id="UP000475862">
    <property type="component" value="Unassembled WGS sequence"/>
</dbReference>
<comment type="caution">
    <text evidence="2">The sequence shown here is derived from an EMBL/GenBank/DDBJ whole genome shotgun (WGS) entry which is preliminary data.</text>
</comment>
<feature type="domain" description="DDE-1" evidence="1">
    <location>
        <begin position="3"/>
        <end position="119"/>
    </location>
</feature>
<organism evidence="2 3">
    <name type="scientific">Aphis glycines</name>
    <name type="common">Soybean aphid</name>
    <dbReference type="NCBI Taxonomy" id="307491"/>
    <lineage>
        <taxon>Eukaryota</taxon>
        <taxon>Metazoa</taxon>
        <taxon>Ecdysozoa</taxon>
        <taxon>Arthropoda</taxon>
        <taxon>Hexapoda</taxon>
        <taxon>Insecta</taxon>
        <taxon>Pterygota</taxon>
        <taxon>Neoptera</taxon>
        <taxon>Paraneoptera</taxon>
        <taxon>Hemiptera</taxon>
        <taxon>Sternorrhyncha</taxon>
        <taxon>Aphidomorpha</taxon>
        <taxon>Aphidoidea</taxon>
        <taxon>Aphididae</taxon>
        <taxon>Aphidini</taxon>
        <taxon>Aphis</taxon>
        <taxon>Aphis</taxon>
    </lineage>
</organism>
<evidence type="ECO:0000259" key="1">
    <source>
        <dbReference type="Pfam" id="PF03184"/>
    </source>
</evidence>
<sequence length="174" mass="20502">MLSTIYESWIFNLDKKCFNNKRKVLLFVDNCPAHPKTLLNELKAIRVVFLSPNMTSKLQPMDQGFIKNIKHPYRRSIMQRNLRRMDSGIEIDNINLLESIELLHKSWGTVTQSKIANCFHKVGFTKEIQEQMEEEPIEKEHPTEWGRYQQLFPETNTAEFQHFVEVDSDVITTC</sequence>
<accession>A0A6G0U427</accession>